<keyword evidence="4" id="KW-1185">Reference proteome</keyword>
<accession>A0AAD4M160</accession>
<evidence type="ECO:0000313" key="3">
    <source>
        <dbReference type="EMBL" id="KAI0298105.1"/>
    </source>
</evidence>
<dbReference type="EMBL" id="WTXG01000030">
    <property type="protein sequence ID" value="KAI0298105.1"/>
    <property type="molecule type" value="Genomic_DNA"/>
</dbReference>
<dbReference type="Proteomes" id="UP001203297">
    <property type="component" value="Unassembled WGS sequence"/>
</dbReference>
<reference evidence="3" key="1">
    <citation type="journal article" date="2022" name="New Phytol.">
        <title>Evolutionary transition to the ectomycorrhizal habit in the genomes of a hyperdiverse lineage of mushroom-forming fungi.</title>
        <authorList>
            <person name="Looney B."/>
            <person name="Miyauchi S."/>
            <person name="Morin E."/>
            <person name="Drula E."/>
            <person name="Courty P.E."/>
            <person name="Kohler A."/>
            <person name="Kuo A."/>
            <person name="LaButti K."/>
            <person name="Pangilinan J."/>
            <person name="Lipzen A."/>
            <person name="Riley R."/>
            <person name="Andreopoulos W."/>
            <person name="He G."/>
            <person name="Johnson J."/>
            <person name="Nolan M."/>
            <person name="Tritt A."/>
            <person name="Barry K.W."/>
            <person name="Grigoriev I.V."/>
            <person name="Nagy L.G."/>
            <person name="Hibbett D."/>
            <person name="Henrissat B."/>
            <person name="Matheny P.B."/>
            <person name="Labbe J."/>
            <person name="Martin F.M."/>
        </authorList>
    </citation>
    <scope>NUCLEOTIDE SEQUENCE</scope>
    <source>
        <strain evidence="3">BPL690</strain>
    </source>
</reference>
<feature type="signal peptide" evidence="2">
    <location>
        <begin position="1"/>
        <end position="17"/>
    </location>
</feature>
<keyword evidence="1" id="KW-0472">Membrane</keyword>
<keyword evidence="1" id="KW-0812">Transmembrane</keyword>
<comment type="caution">
    <text evidence="3">The sequence shown here is derived from an EMBL/GenBank/DDBJ whole genome shotgun (WGS) entry which is preliminary data.</text>
</comment>
<evidence type="ECO:0000256" key="2">
    <source>
        <dbReference type="SAM" id="SignalP"/>
    </source>
</evidence>
<feature type="transmembrane region" description="Helical" evidence="1">
    <location>
        <begin position="41"/>
        <end position="64"/>
    </location>
</feature>
<keyword evidence="1" id="KW-1133">Transmembrane helix</keyword>
<name>A0AAD4M160_9AGAM</name>
<dbReference type="AlphaFoldDB" id="A0AAD4M160"/>
<evidence type="ECO:0000256" key="1">
    <source>
        <dbReference type="SAM" id="Phobius"/>
    </source>
</evidence>
<gene>
    <name evidence="3" type="ORF">B0F90DRAFT_1669157</name>
</gene>
<organism evidence="3 4">
    <name type="scientific">Multifurca ochricompacta</name>
    <dbReference type="NCBI Taxonomy" id="376703"/>
    <lineage>
        <taxon>Eukaryota</taxon>
        <taxon>Fungi</taxon>
        <taxon>Dikarya</taxon>
        <taxon>Basidiomycota</taxon>
        <taxon>Agaricomycotina</taxon>
        <taxon>Agaricomycetes</taxon>
        <taxon>Russulales</taxon>
        <taxon>Russulaceae</taxon>
        <taxon>Multifurca</taxon>
    </lineage>
</organism>
<protein>
    <submittedName>
        <fullName evidence="3">Uncharacterized protein</fullName>
    </submittedName>
</protein>
<sequence length="170" mass="18578">MLLALALILLTVRPTFSIPTTVPTIAVSPDTPVPNPSHLSHRVIFDIAFALVLFLVIIGSFTWLASRMTTSRFVELVDRMYGNFRTLIQGLSSFRLATFIEMAATAILNPYDASATQTRRGDHVSSQISTASSQVRMQVQRAGVDVAVDTLSSTSSWNDHNHPMNSTSLA</sequence>
<keyword evidence="2" id="KW-0732">Signal</keyword>
<proteinExistence type="predicted"/>
<feature type="chain" id="PRO_5042065996" evidence="2">
    <location>
        <begin position="18"/>
        <end position="170"/>
    </location>
</feature>
<evidence type="ECO:0000313" key="4">
    <source>
        <dbReference type="Proteomes" id="UP001203297"/>
    </source>
</evidence>